<dbReference type="Pfam" id="PF18759">
    <property type="entry name" value="Plavaka"/>
    <property type="match status" value="1"/>
</dbReference>
<reference evidence="3" key="2">
    <citation type="submission" date="2015-01" db="EMBL/GenBank/DDBJ databases">
        <title>Evolutionary Origins and Diversification of the Mycorrhizal Mutualists.</title>
        <authorList>
            <consortium name="DOE Joint Genome Institute"/>
            <consortium name="Mycorrhizal Genomics Consortium"/>
            <person name="Kohler A."/>
            <person name="Kuo A."/>
            <person name="Nagy L.G."/>
            <person name="Floudas D."/>
            <person name="Copeland A."/>
            <person name="Barry K.W."/>
            <person name="Cichocki N."/>
            <person name="Veneault-Fourrey C."/>
            <person name="LaButti K."/>
            <person name="Lindquist E.A."/>
            <person name="Lipzen A."/>
            <person name="Lundell T."/>
            <person name="Morin E."/>
            <person name="Murat C."/>
            <person name="Riley R."/>
            <person name="Ohm R."/>
            <person name="Sun H."/>
            <person name="Tunlid A."/>
            <person name="Henrissat B."/>
            <person name="Grigoriev I.V."/>
            <person name="Hibbett D.S."/>
            <person name="Martin F."/>
        </authorList>
    </citation>
    <scope>NUCLEOTIDE SEQUENCE [LARGE SCALE GENOMIC DNA]</scope>
    <source>
        <strain evidence="3">MUT 4182</strain>
    </source>
</reference>
<feature type="region of interest" description="Disordered" evidence="1">
    <location>
        <begin position="1227"/>
        <end position="1287"/>
    </location>
</feature>
<proteinExistence type="predicted"/>
<feature type="region of interest" description="Disordered" evidence="1">
    <location>
        <begin position="1191"/>
        <end position="1210"/>
    </location>
</feature>
<gene>
    <name evidence="2" type="ORF">M407DRAFT_30425</name>
</gene>
<feature type="compositionally biased region" description="Acidic residues" evidence="1">
    <location>
        <begin position="1256"/>
        <end position="1275"/>
    </location>
</feature>
<evidence type="ECO:0000313" key="2">
    <source>
        <dbReference type="EMBL" id="KIO19898.1"/>
    </source>
</evidence>
<evidence type="ECO:0000256" key="1">
    <source>
        <dbReference type="SAM" id="MobiDB-lite"/>
    </source>
</evidence>
<dbReference type="EMBL" id="KN823197">
    <property type="protein sequence ID" value="KIO19898.1"/>
    <property type="molecule type" value="Genomic_DNA"/>
</dbReference>
<keyword evidence="3" id="KW-1185">Reference proteome</keyword>
<dbReference type="Proteomes" id="UP000054248">
    <property type="component" value="Unassembled WGS sequence"/>
</dbReference>
<evidence type="ECO:0000313" key="3">
    <source>
        <dbReference type="Proteomes" id="UP000054248"/>
    </source>
</evidence>
<dbReference type="OrthoDB" id="3183767at2759"/>
<protein>
    <submittedName>
        <fullName evidence="2">Uncharacterized protein</fullName>
    </submittedName>
</protein>
<dbReference type="InterPro" id="IPR041078">
    <property type="entry name" value="Plavaka"/>
</dbReference>
<dbReference type="STRING" id="1051891.A0A0C3KEM9"/>
<name>A0A0C3KEM9_9AGAM</name>
<accession>A0A0C3KEM9</accession>
<organism evidence="2 3">
    <name type="scientific">Tulasnella calospora MUT 4182</name>
    <dbReference type="NCBI Taxonomy" id="1051891"/>
    <lineage>
        <taxon>Eukaryota</taxon>
        <taxon>Fungi</taxon>
        <taxon>Dikarya</taxon>
        <taxon>Basidiomycota</taxon>
        <taxon>Agaricomycotina</taxon>
        <taxon>Agaricomycetes</taxon>
        <taxon>Cantharellales</taxon>
        <taxon>Tulasnellaceae</taxon>
        <taxon>Tulasnella</taxon>
    </lineage>
</organism>
<sequence>MDRSAFQCICGRHFMDTGGYRRHQTACKKSKTSLTSAAEKFRAATRERKHREAIEKEEKALAAVADDQGNLEDCDQGGEPQEETFLDVLPHIPGLQSAVSGRVHRLTEKETDEYLENVPPGVRPKRSAAARRLPGRFRDAIPEGPSPLQQTPSPQIVEESTETPVATLPTPPNKQGSMGWRTMPNSFGVFREYLKQPLRVPDIGVQVDDRVLESEHLEVGTGPNMVEGDSPARLQEALDPFHNISSLMLAHWFHNCGERMSRERLRSLVVEVLGSEHFSLTDVKGLNVTKLDIALDKFDVPSSGDGDGSGSNLHGGVGDGWIEEAVRIEVPTGVKQLSNPSAATASKPFNVPGLLRRPLVQVIKAACQEDAAQDFHFEPFKSFHTTPSHPSHPAPRSPFQRIHDELYSSDAWLEEQSKLNAQPNEPGCDLPKAIAAMMFWSDATHVPQFGQSKMWPVYLYFGNLSKWLRCKPRSRACHHVAHIPSLPDDIQDFIRDFTNGKSGSAELLRHCKRDLFHAVWERLLLDPEFLHAYRHGIVIKCADGIVRRVYPRIFTYSADYPEKVLVATIRDLGTCPCPFCLVTIDGIPQLGQAADQLTRVDKKRCESDKRIQNVGSARKIIYNSGYAPGNDRSDFFLKAESLNAFSKALFRDFGFDVLAMLVVDLMHEFELGVWKAVLIHIVRMLHCLGKDKVNEFNRRFRHVGNFGRSTVRSFAYMSVSEMKNWAARTYEDCLQCIIPCVEGLFPDPYNSDIIRLLHTLALWHGLAKLRQHTDMTLEYLDSVTRKLGKELRFFAAHVCPHFDAKETPQEAAARNRRILAKQKKGVSTVTASAAQPKIFNIKTIKIHLLGHYPTAIRRYGTTDSYSTQIGELEHRVVKSYYRRGNKRRSYVKSAVRMYRRGQLLHRAVDRLKDVGVTVGHKSHTVDRSSSVPLPPLQPDQHYQIAKSAKVWLHVTEFIKNNPHEPALKTFHCDLKDHLLGRLLNRDVPGQEISFSKVEREDLIIHNNLLYRHATLRVNYTTYNVQRDQDIIAPGAPSRSFIMIPAPDGDKPFWYARVLGIFHTKVIHRPAGVFQPVTVEFLWVRWLGEEPGYRGGFAQSALDRIGYVPNGPGAFGFLDPKCIIRAAHLIPAFEFGTTDEFLPQSAYWDTDDGDYESYYINPFVDRDMLTRYLDCGIGHGASFAKVKLDERNPGHQTALSPTGGKRQEARQKTIVVDDADDDSEVEIWSFDGGENDEGAVSESEMFGACSDGTRGDSDDEPDDEDSTSPPDPDDIVADSPAVEFEYGN</sequence>
<dbReference type="HOGENOM" id="CLU_002498_0_0_1"/>
<reference evidence="2 3" key="1">
    <citation type="submission" date="2014-04" db="EMBL/GenBank/DDBJ databases">
        <authorList>
            <consortium name="DOE Joint Genome Institute"/>
            <person name="Kuo A."/>
            <person name="Girlanda M."/>
            <person name="Perotto S."/>
            <person name="Kohler A."/>
            <person name="Nagy L.G."/>
            <person name="Floudas D."/>
            <person name="Copeland A."/>
            <person name="Barry K.W."/>
            <person name="Cichocki N."/>
            <person name="Veneault-Fourrey C."/>
            <person name="LaButti K."/>
            <person name="Lindquist E.A."/>
            <person name="Lipzen A."/>
            <person name="Lundell T."/>
            <person name="Morin E."/>
            <person name="Murat C."/>
            <person name="Sun H."/>
            <person name="Tunlid A."/>
            <person name="Henrissat B."/>
            <person name="Grigoriev I.V."/>
            <person name="Hibbett D.S."/>
            <person name="Martin F."/>
            <person name="Nordberg H.P."/>
            <person name="Cantor M.N."/>
            <person name="Hua S.X."/>
        </authorList>
    </citation>
    <scope>NUCLEOTIDE SEQUENCE [LARGE SCALE GENOMIC DNA]</scope>
    <source>
        <strain evidence="2 3">MUT 4182</strain>
    </source>
</reference>
<feature type="region of interest" description="Disordered" evidence="1">
    <location>
        <begin position="137"/>
        <end position="180"/>
    </location>
</feature>